<dbReference type="EMBL" id="CP027754">
    <property type="protein sequence ID" value="AZE54594.1"/>
    <property type="molecule type" value="Genomic_DNA"/>
</dbReference>
<gene>
    <name evidence="1" type="ORF">C4K03_2439</name>
</gene>
<evidence type="ECO:0000313" key="1">
    <source>
        <dbReference type="EMBL" id="AZE54594.1"/>
    </source>
</evidence>
<sequence>MLFCGNRWFGYFELWIAERLFIYSRGSKKLINYLWLYRYCKLVVGAVANHFLLASLGVAVVSRRPENSKDDLLTFLSFGVANL</sequence>
<name>A0A3G7U5D1_9PSED</name>
<reference evidence="1 2" key="1">
    <citation type="submission" date="2018-03" db="EMBL/GenBank/DDBJ databases">
        <title>Diversity of phytobeneficial traits revealed by whole-genome analysis of worldwide-isolated phenazine-producing Pseudomonas spp.</title>
        <authorList>
            <person name="Biessy A."/>
            <person name="Novinscak A."/>
            <person name="Blom J."/>
            <person name="Leger G."/>
            <person name="Thomashow L.S."/>
            <person name="Cazorla F.M."/>
            <person name="Josic D."/>
            <person name="Filion M."/>
        </authorList>
    </citation>
    <scope>NUCLEOTIDE SEQUENCE [LARGE SCALE GENOMIC DNA]</scope>
    <source>
        <strain evidence="1 2">30B</strain>
    </source>
</reference>
<proteinExistence type="predicted"/>
<dbReference type="AlphaFoldDB" id="A0A3G7U5D1"/>
<organism evidence="1 2">
    <name type="scientific">Pseudomonas synxantha</name>
    <dbReference type="NCBI Taxonomy" id="47883"/>
    <lineage>
        <taxon>Bacteria</taxon>
        <taxon>Pseudomonadati</taxon>
        <taxon>Pseudomonadota</taxon>
        <taxon>Gammaproteobacteria</taxon>
        <taxon>Pseudomonadales</taxon>
        <taxon>Pseudomonadaceae</taxon>
        <taxon>Pseudomonas</taxon>
    </lineage>
</organism>
<protein>
    <submittedName>
        <fullName evidence="1">Uncharacterized protein</fullName>
    </submittedName>
</protein>
<evidence type="ECO:0000313" key="2">
    <source>
        <dbReference type="Proteomes" id="UP000268696"/>
    </source>
</evidence>
<dbReference type="Proteomes" id="UP000268696">
    <property type="component" value="Chromosome"/>
</dbReference>
<accession>A0A3G7U5D1</accession>